<evidence type="ECO:0000313" key="3">
    <source>
        <dbReference type="Proteomes" id="UP000727407"/>
    </source>
</evidence>
<organism evidence="2 3">
    <name type="scientific">Clarias magur</name>
    <name type="common">Asian catfish</name>
    <name type="synonym">Macropteronotus magur</name>
    <dbReference type="NCBI Taxonomy" id="1594786"/>
    <lineage>
        <taxon>Eukaryota</taxon>
        <taxon>Metazoa</taxon>
        <taxon>Chordata</taxon>
        <taxon>Craniata</taxon>
        <taxon>Vertebrata</taxon>
        <taxon>Euteleostomi</taxon>
        <taxon>Actinopterygii</taxon>
        <taxon>Neopterygii</taxon>
        <taxon>Teleostei</taxon>
        <taxon>Ostariophysi</taxon>
        <taxon>Siluriformes</taxon>
        <taxon>Clariidae</taxon>
        <taxon>Clarias</taxon>
    </lineage>
</organism>
<reference evidence="2" key="1">
    <citation type="submission" date="2020-07" db="EMBL/GenBank/DDBJ databases">
        <title>Clarias magur genome sequencing, assembly and annotation.</title>
        <authorList>
            <person name="Kushwaha B."/>
            <person name="Kumar R."/>
            <person name="Das P."/>
            <person name="Joshi C.G."/>
            <person name="Kumar D."/>
            <person name="Nagpure N.S."/>
            <person name="Pandey M."/>
            <person name="Agarwal S."/>
            <person name="Srivastava S."/>
            <person name="Singh M."/>
            <person name="Sahoo L."/>
            <person name="Jayasankar P."/>
            <person name="Meher P.K."/>
            <person name="Koringa P.G."/>
            <person name="Iquebal M.A."/>
            <person name="Das S.P."/>
            <person name="Bit A."/>
            <person name="Patnaik S."/>
            <person name="Patel N."/>
            <person name="Shah T.M."/>
            <person name="Hinsu A."/>
            <person name="Jena J.K."/>
        </authorList>
    </citation>
    <scope>NUCLEOTIDE SEQUENCE</scope>
    <source>
        <strain evidence="2">CIFAMagur01</strain>
        <tissue evidence="2">Testis</tissue>
    </source>
</reference>
<sequence>MLVQRQAGSHPAGVSELPQRPLDPAGLRETRPKRLAVHPMSISMAQSLLHTH</sequence>
<name>A0A8J4UI36_CLAMG</name>
<feature type="non-terminal residue" evidence="2">
    <location>
        <position position="52"/>
    </location>
</feature>
<keyword evidence="3" id="KW-1185">Reference proteome</keyword>
<evidence type="ECO:0000313" key="2">
    <source>
        <dbReference type="EMBL" id="KAF5908978.1"/>
    </source>
</evidence>
<protein>
    <submittedName>
        <fullName evidence="2">RNA-binding protein 33-like</fullName>
    </submittedName>
</protein>
<dbReference type="AlphaFoldDB" id="A0A8J4UI36"/>
<dbReference type="EMBL" id="QNUK01000009">
    <property type="protein sequence ID" value="KAF5908978.1"/>
    <property type="molecule type" value="Genomic_DNA"/>
</dbReference>
<feature type="region of interest" description="Disordered" evidence="1">
    <location>
        <begin position="1"/>
        <end position="33"/>
    </location>
</feature>
<dbReference type="OrthoDB" id="8753296at2759"/>
<comment type="caution">
    <text evidence="2">The sequence shown here is derived from an EMBL/GenBank/DDBJ whole genome shotgun (WGS) entry which is preliminary data.</text>
</comment>
<accession>A0A8J4UI36</accession>
<gene>
    <name evidence="2" type="ORF">DAT39_001347</name>
</gene>
<dbReference type="Proteomes" id="UP000727407">
    <property type="component" value="Unassembled WGS sequence"/>
</dbReference>
<proteinExistence type="predicted"/>
<evidence type="ECO:0000256" key="1">
    <source>
        <dbReference type="SAM" id="MobiDB-lite"/>
    </source>
</evidence>